<feature type="domain" description="Gcp-like" evidence="7">
    <location>
        <begin position="1"/>
        <end position="147"/>
    </location>
</feature>
<comment type="catalytic activity">
    <reaction evidence="6">
        <text>L-threonylcarbamoyladenylate + adenosine(37) in tRNA = N(6)-L-threonylcarbamoyladenosine(37) in tRNA + AMP + H(+)</text>
        <dbReference type="Rhea" id="RHEA:37059"/>
        <dbReference type="Rhea" id="RHEA-COMP:10162"/>
        <dbReference type="Rhea" id="RHEA-COMP:10163"/>
        <dbReference type="ChEBI" id="CHEBI:15378"/>
        <dbReference type="ChEBI" id="CHEBI:73682"/>
        <dbReference type="ChEBI" id="CHEBI:74411"/>
        <dbReference type="ChEBI" id="CHEBI:74418"/>
        <dbReference type="ChEBI" id="CHEBI:456215"/>
        <dbReference type="EC" id="2.3.1.234"/>
    </reaction>
</comment>
<dbReference type="PANTHER" id="PTHR11735:SF6">
    <property type="entry name" value="TRNA N6-ADENOSINE THREONYLCARBAMOYLTRANSFERASE, MITOCHONDRIAL"/>
    <property type="match status" value="1"/>
</dbReference>
<dbReference type="GO" id="GO:0046872">
    <property type="term" value="F:metal ion binding"/>
    <property type="evidence" value="ECO:0007669"/>
    <property type="project" value="UniProtKB-KW"/>
</dbReference>
<dbReference type="PRINTS" id="PR00789">
    <property type="entry name" value="OSIALOPTASE"/>
</dbReference>
<evidence type="ECO:0000259" key="7">
    <source>
        <dbReference type="Pfam" id="PF00814"/>
    </source>
</evidence>
<dbReference type="InterPro" id="IPR000905">
    <property type="entry name" value="Gcp-like_dom"/>
</dbReference>
<keyword evidence="4" id="KW-0479">Metal-binding</keyword>
<protein>
    <recommendedName>
        <fullName evidence="1">N(6)-L-threonylcarbamoyladenine synthase</fullName>
        <ecNumber evidence="1">2.3.1.234</ecNumber>
    </recommendedName>
</protein>
<dbReference type="InterPro" id="IPR017861">
    <property type="entry name" value="KAE1/TsaD"/>
</dbReference>
<dbReference type="PANTHER" id="PTHR11735">
    <property type="entry name" value="TRNA N6-ADENOSINE THREONYLCARBAMOYLTRANSFERASE"/>
    <property type="match status" value="1"/>
</dbReference>
<evidence type="ECO:0000256" key="6">
    <source>
        <dbReference type="ARBA" id="ARBA00048117"/>
    </source>
</evidence>
<dbReference type="EMBL" id="BARV01013202">
    <property type="protein sequence ID" value="GAI12756.1"/>
    <property type="molecule type" value="Genomic_DNA"/>
</dbReference>
<gene>
    <name evidence="8" type="ORF">S06H3_24005</name>
</gene>
<dbReference type="AlphaFoldDB" id="X1M3V3"/>
<comment type="caution">
    <text evidence="8">The sequence shown here is derived from an EMBL/GenBank/DDBJ whole genome shotgun (WGS) entry which is preliminary data.</text>
</comment>
<name>X1M3V3_9ZZZZ</name>
<reference evidence="8" key="1">
    <citation type="journal article" date="2014" name="Front. Microbiol.">
        <title>High frequency of phylogenetically diverse reductive dehalogenase-homologous genes in deep subseafloor sedimentary metagenomes.</title>
        <authorList>
            <person name="Kawai M."/>
            <person name="Futagami T."/>
            <person name="Toyoda A."/>
            <person name="Takaki Y."/>
            <person name="Nishi S."/>
            <person name="Hori S."/>
            <person name="Arai W."/>
            <person name="Tsubouchi T."/>
            <person name="Morono Y."/>
            <person name="Uchiyama I."/>
            <person name="Ito T."/>
            <person name="Fujiyama A."/>
            <person name="Inagaki F."/>
            <person name="Takami H."/>
        </authorList>
    </citation>
    <scope>NUCLEOTIDE SEQUENCE</scope>
    <source>
        <strain evidence="8">Expedition CK06-06</strain>
    </source>
</reference>
<sequence length="148" mass="16472">MKDFGKYKILGETRDDAAGECFDKVAKILGLGYPGGPAIAAYATMKSKVKSQKSKVKLPRPMMKQKNYDFSFSGLKTAVLYNFKSQPPKIRKSKKYIKEMCHEVQQAVIDVLISKTIKAAKGYKAKSIILGGGVAANEELRKQFKEMI</sequence>
<evidence type="ECO:0000256" key="4">
    <source>
        <dbReference type="ARBA" id="ARBA00022723"/>
    </source>
</evidence>
<keyword evidence="2" id="KW-0808">Transferase</keyword>
<evidence type="ECO:0000256" key="5">
    <source>
        <dbReference type="ARBA" id="ARBA00023315"/>
    </source>
</evidence>
<dbReference type="Gene3D" id="3.30.420.40">
    <property type="match status" value="1"/>
</dbReference>
<accession>X1M3V3</accession>
<keyword evidence="5" id="KW-0012">Acyltransferase</keyword>
<organism evidence="8">
    <name type="scientific">marine sediment metagenome</name>
    <dbReference type="NCBI Taxonomy" id="412755"/>
    <lineage>
        <taxon>unclassified sequences</taxon>
        <taxon>metagenomes</taxon>
        <taxon>ecological metagenomes</taxon>
    </lineage>
</organism>
<evidence type="ECO:0000256" key="1">
    <source>
        <dbReference type="ARBA" id="ARBA00012156"/>
    </source>
</evidence>
<proteinExistence type="predicted"/>
<evidence type="ECO:0000256" key="2">
    <source>
        <dbReference type="ARBA" id="ARBA00022679"/>
    </source>
</evidence>
<dbReference type="GO" id="GO:0061711">
    <property type="term" value="F:tRNA N(6)-L-threonylcarbamoyladenine synthase activity"/>
    <property type="evidence" value="ECO:0007669"/>
    <property type="project" value="UniProtKB-EC"/>
</dbReference>
<dbReference type="SUPFAM" id="SSF53067">
    <property type="entry name" value="Actin-like ATPase domain"/>
    <property type="match status" value="1"/>
</dbReference>
<evidence type="ECO:0000256" key="3">
    <source>
        <dbReference type="ARBA" id="ARBA00022694"/>
    </source>
</evidence>
<feature type="non-terminal residue" evidence="8">
    <location>
        <position position="148"/>
    </location>
</feature>
<evidence type="ECO:0000313" key="8">
    <source>
        <dbReference type="EMBL" id="GAI12756.1"/>
    </source>
</evidence>
<dbReference type="Pfam" id="PF00814">
    <property type="entry name" value="TsaD"/>
    <property type="match status" value="1"/>
</dbReference>
<dbReference type="InterPro" id="IPR043129">
    <property type="entry name" value="ATPase_NBD"/>
</dbReference>
<dbReference type="GO" id="GO:0008033">
    <property type="term" value="P:tRNA processing"/>
    <property type="evidence" value="ECO:0007669"/>
    <property type="project" value="UniProtKB-KW"/>
</dbReference>
<keyword evidence="3" id="KW-0819">tRNA processing</keyword>
<dbReference type="EC" id="2.3.1.234" evidence="1"/>